<proteinExistence type="predicted"/>
<dbReference type="RefSeq" id="WP_315997399.1">
    <property type="nucleotide sequence ID" value="NZ_JAWDJT010000002.1"/>
</dbReference>
<evidence type="ECO:0000313" key="3">
    <source>
        <dbReference type="Proteomes" id="UP001250698"/>
    </source>
</evidence>
<accession>A0ABU3TEX0</accession>
<organism evidence="2 3">
    <name type="scientific">Hymenobacter endophyticus</name>
    <dbReference type="NCBI Taxonomy" id="3076335"/>
    <lineage>
        <taxon>Bacteria</taxon>
        <taxon>Pseudomonadati</taxon>
        <taxon>Bacteroidota</taxon>
        <taxon>Cytophagia</taxon>
        <taxon>Cytophagales</taxon>
        <taxon>Hymenobacteraceae</taxon>
        <taxon>Hymenobacter</taxon>
    </lineage>
</organism>
<sequence>MRFSLLPALLLLPALAQAQHPDSTRTSPDRLLFYTFANDAFFRTDYYFTQGMTGGVVLPALRYSPVNYVLGPTPGGSALYHGVRLHYDGFTPLRIHDPFIRFADRPYASYWYAHLFRVANQPARRYRLTTALNLGFMGPAAGAKGFQTTLHEWLGAPTPRGWDYQIRNDVVLGYEARLEKQVLAVGRAAELVGDVNASLGTLYTHAGVGGRLRAGLLQPYFSNLGVSRQPGQRRAQLYTEAQLEGRLVGYNATLQGGLLRSDNPYTLPASAVRRTVAKGTGTLGLGYAGLRLTASAVWISPEFIGARTHKWVQFGVQAAF</sequence>
<feature type="signal peptide" evidence="1">
    <location>
        <begin position="1"/>
        <end position="18"/>
    </location>
</feature>
<dbReference type="InterPro" id="IPR037107">
    <property type="entry name" value="Put_OMP_sf"/>
</dbReference>
<dbReference type="InterPro" id="IPR018707">
    <property type="entry name" value="LpxR"/>
</dbReference>
<name>A0ABU3TEX0_9BACT</name>
<dbReference type="EMBL" id="JAWDJT010000002">
    <property type="protein sequence ID" value="MDU0369912.1"/>
    <property type="molecule type" value="Genomic_DNA"/>
</dbReference>
<feature type="chain" id="PRO_5047101412" evidence="1">
    <location>
        <begin position="19"/>
        <end position="320"/>
    </location>
</feature>
<dbReference type="Proteomes" id="UP001250698">
    <property type="component" value="Unassembled WGS sequence"/>
</dbReference>
<gene>
    <name evidence="2" type="ORF">ROI90_05850</name>
</gene>
<reference evidence="2 3" key="1">
    <citation type="submission" date="2023-10" db="EMBL/GenBank/DDBJ databases">
        <title>Hymenobacter endophyticus sp. nov., an isolate from the leaf tissues of wheat.</title>
        <authorList>
            <person name="Dai Y."/>
        </authorList>
    </citation>
    <scope>NUCLEOTIDE SEQUENCE [LARGE SCALE GENOMIC DNA]</scope>
    <source>
        <strain evidence="2 3">ZK17L-C2</strain>
    </source>
</reference>
<dbReference type="Pfam" id="PF09982">
    <property type="entry name" value="LpxR"/>
    <property type="match status" value="1"/>
</dbReference>
<keyword evidence="3" id="KW-1185">Reference proteome</keyword>
<evidence type="ECO:0000313" key="2">
    <source>
        <dbReference type="EMBL" id="MDU0369912.1"/>
    </source>
</evidence>
<protein>
    <submittedName>
        <fullName evidence="2">Lipid A deacylase LpxR family protein</fullName>
    </submittedName>
</protein>
<keyword evidence="1" id="KW-0732">Signal</keyword>
<comment type="caution">
    <text evidence="2">The sequence shown here is derived from an EMBL/GenBank/DDBJ whole genome shotgun (WGS) entry which is preliminary data.</text>
</comment>
<evidence type="ECO:0000256" key="1">
    <source>
        <dbReference type="SAM" id="SignalP"/>
    </source>
</evidence>
<dbReference type="Gene3D" id="2.40.128.140">
    <property type="entry name" value="Outer membrane protein"/>
    <property type="match status" value="1"/>
</dbReference>